<evidence type="ECO:0000313" key="4">
    <source>
        <dbReference type="Proteomes" id="UP000469011"/>
    </source>
</evidence>
<reference evidence="3 4" key="1">
    <citation type="submission" date="2020-01" db="EMBL/GenBank/DDBJ databases">
        <title>Jiella pacifica sp. nov.</title>
        <authorList>
            <person name="Xue Z."/>
            <person name="Zhu S."/>
            <person name="Chen J."/>
            <person name="Yang J."/>
        </authorList>
    </citation>
    <scope>NUCLEOTIDE SEQUENCE [LARGE SCALE GENOMIC DNA]</scope>
    <source>
        <strain evidence="3 4">40Bstr34</strain>
    </source>
</reference>
<dbReference type="Proteomes" id="UP000469011">
    <property type="component" value="Unassembled WGS sequence"/>
</dbReference>
<dbReference type="InterPro" id="IPR036397">
    <property type="entry name" value="RNaseH_sf"/>
</dbReference>
<name>A0A6N9T6M8_9HYPH</name>
<dbReference type="Gene3D" id="3.30.420.10">
    <property type="entry name" value="Ribonuclease H-like superfamily/Ribonuclease H"/>
    <property type="match status" value="1"/>
</dbReference>
<dbReference type="InterPro" id="IPR015378">
    <property type="entry name" value="Transposase-like_Mu_C"/>
</dbReference>
<dbReference type="InterPro" id="IPR012337">
    <property type="entry name" value="RNaseH-like_sf"/>
</dbReference>
<dbReference type="GO" id="GO:0003676">
    <property type="term" value="F:nucleic acid binding"/>
    <property type="evidence" value="ECO:0007669"/>
    <property type="project" value="InterPro"/>
</dbReference>
<gene>
    <name evidence="3" type="ORF">GTK09_15690</name>
</gene>
<feature type="region of interest" description="Disordered" evidence="1">
    <location>
        <begin position="131"/>
        <end position="153"/>
    </location>
</feature>
<dbReference type="AlphaFoldDB" id="A0A6N9T6M8"/>
<feature type="region of interest" description="Disordered" evidence="1">
    <location>
        <begin position="670"/>
        <end position="717"/>
    </location>
</feature>
<feature type="domain" description="Integrase catalytic" evidence="2">
    <location>
        <begin position="276"/>
        <end position="493"/>
    </location>
</feature>
<dbReference type="RefSeq" id="WP_163464164.1">
    <property type="nucleotide sequence ID" value="NZ_JAAAMG010000012.1"/>
</dbReference>
<protein>
    <submittedName>
        <fullName evidence="3">DDE-type integrase/transposase/recombinase</fullName>
    </submittedName>
</protein>
<sequence>MTRYRLCEDDRILVDGVPHRFVETVEIAQILIDLDRRETVAIEHLEFERRLHAGEIRIDLGYHSVSATRSRVRRYQALSELPPEKRALVMHKLRWVQDFIALYERGEAKKTSPDGYAAAIAMIEKSRQAAEIEEAEDRRRKPGARPLSGFSNPSASQLKRWVLAYEYGDRETMSLYDGYARGGNRQRRLDPVVVRLINRVAARYCTPIRPTMTQLHSLLGRMLRRYNSKYKRDYEIPSRKALERAIHAIPDFEKVAGRRGLAYARKHFAPVHEGVVATMPFERVEMDEWKISIQAILMETGDWEQLSEDARKAIGRTRCWLTAAIDCATRCIVSLHVSNQPLSSATAIRGLRMMMEDKEPLRNLAGAKTEWPTRGTPALLVTDKGSQFLSDEFQTIVGSLDISHARPPAGMATMRGQIERFFGTLETRFASNFIGRTFSNPTQKGEHDAEKLAELTVHELEQALIRHVCDVYHRTPHGALEGLSPAQEWNRLMHATGVKPFVDERKTRIVFGLHVTRSMSARGVRLFGTFYQSEPLHAMWMEREGRRVRIALDPDDLNTIAVERGPGDWIEAEVINRPKFVVSTDTLAMNFAQLVARGLPAFNVDDLVENQRILDEALGDIEAMANAARRRNGIVIEEAFEKGLEDLRRNVRRAFADYRKRTDGKFREIKSEAVSLPRRERPREEAHTPPAETPTAIDQPNAPTSRRAPRTSAPWRE</sequence>
<comment type="caution">
    <text evidence="3">The sequence shown here is derived from an EMBL/GenBank/DDBJ whole genome shotgun (WGS) entry which is preliminary data.</text>
</comment>
<feature type="compositionally biased region" description="Basic and acidic residues" evidence="1">
    <location>
        <begin position="670"/>
        <end position="687"/>
    </location>
</feature>
<evidence type="ECO:0000313" key="3">
    <source>
        <dbReference type="EMBL" id="NDW05865.1"/>
    </source>
</evidence>
<dbReference type="Pfam" id="PF09299">
    <property type="entry name" value="Mu-transpos_C"/>
    <property type="match status" value="1"/>
</dbReference>
<dbReference type="PROSITE" id="PS50994">
    <property type="entry name" value="INTEGRASE"/>
    <property type="match status" value="1"/>
</dbReference>
<evidence type="ECO:0000256" key="1">
    <source>
        <dbReference type="SAM" id="MobiDB-lite"/>
    </source>
</evidence>
<dbReference type="GO" id="GO:0015074">
    <property type="term" value="P:DNA integration"/>
    <property type="evidence" value="ECO:0007669"/>
    <property type="project" value="InterPro"/>
</dbReference>
<accession>A0A6N9T6M8</accession>
<evidence type="ECO:0000259" key="2">
    <source>
        <dbReference type="PROSITE" id="PS50994"/>
    </source>
</evidence>
<organism evidence="3 4">
    <name type="scientific">Jiella pacifica</name>
    <dbReference type="NCBI Taxonomy" id="2696469"/>
    <lineage>
        <taxon>Bacteria</taxon>
        <taxon>Pseudomonadati</taxon>
        <taxon>Pseudomonadota</taxon>
        <taxon>Alphaproteobacteria</taxon>
        <taxon>Hyphomicrobiales</taxon>
        <taxon>Aurantimonadaceae</taxon>
        <taxon>Jiella</taxon>
    </lineage>
</organism>
<dbReference type="SUPFAM" id="SSF53098">
    <property type="entry name" value="Ribonuclease H-like"/>
    <property type="match status" value="1"/>
</dbReference>
<dbReference type="InterPro" id="IPR001584">
    <property type="entry name" value="Integrase_cat-core"/>
</dbReference>
<keyword evidence="4" id="KW-1185">Reference proteome</keyword>
<proteinExistence type="predicted"/>
<dbReference type="EMBL" id="JAAAMG010000012">
    <property type="protein sequence ID" value="NDW05865.1"/>
    <property type="molecule type" value="Genomic_DNA"/>
</dbReference>